<dbReference type="AlphaFoldDB" id="A0A931ID92"/>
<sequence>MRYRLDVVAHNVADAVEHAGGWLFDRVGAGWEVTVLIPGLPTADVRPLRILGAEVLDLDSVIAARGQGRRPDAVAISSVVCEQDSRTHRGLLNALHDGGVEVVVWGRAWTSPPQHQVDPVVHRLSIAAQAFKAQALTAAQLPQALNTPTEVFRSGLPSFPPLGFDLVPVG</sequence>
<name>A0A931ID92_9NOCA</name>
<gene>
    <name evidence="1" type="ORF">IT779_23780</name>
</gene>
<dbReference type="EMBL" id="JADMLG010000010">
    <property type="protein sequence ID" value="MBH0779294.1"/>
    <property type="molecule type" value="Genomic_DNA"/>
</dbReference>
<comment type="caution">
    <text evidence="1">The sequence shown here is derived from an EMBL/GenBank/DDBJ whole genome shotgun (WGS) entry which is preliminary data.</text>
</comment>
<reference evidence="1" key="1">
    <citation type="submission" date="2020-11" db="EMBL/GenBank/DDBJ databases">
        <title>Nocardia NEAU-351.nov., a novel actinomycete isolated from the cow dung.</title>
        <authorList>
            <person name="Zhang X."/>
        </authorList>
    </citation>
    <scope>NUCLEOTIDE SEQUENCE</scope>
    <source>
        <strain evidence="1">NEAU-351</strain>
    </source>
</reference>
<dbReference type="Proteomes" id="UP000655751">
    <property type="component" value="Unassembled WGS sequence"/>
</dbReference>
<keyword evidence="2" id="KW-1185">Reference proteome</keyword>
<evidence type="ECO:0000313" key="2">
    <source>
        <dbReference type="Proteomes" id="UP000655751"/>
    </source>
</evidence>
<organism evidence="1 2">
    <name type="scientific">Nocardia bovistercoris</name>
    <dbReference type="NCBI Taxonomy" id="2785916"/>
    <lineage>
        <taxon>Bacteria</taxon>
        <taxon>Bacillati</taxon>
        <taxon>Actinomycetota</taxon>
        <taxon>Actinomycetes</taxon>
        <taxon>Mycobacteriales</taxon>
        <taxon>Nocardiaceae</taxon>
        <taxon>Nocardia</taxon>
    </lineage>
</organism>
<protein>
    <submittedName>
        <fullName evidence="1">Uncharacterized protein</fullName>
    </submittedName>
</protein>
<proteinExistence type="predicted"/>
<accession>A0A931ID92</accession>
<evidence type="ECO:0000313" key="1">
    <source>
        <dbReference type="EMBL" id="MBH0779294.1"/>
    </source>
</evidence>